<proteinExistence type="inferred from homology"/>
<protein>
    <recommendedName>
        <fullName evidence="6">FAD-binding domain-containing protein</fullName>
    </recommendedName>
</protein>
<dbReference type="SUPFAM" id="SSF54373">
    <property type="entry name" value="FAD-linked reductases, C-terminal domain"/>
    <property type="match status" value="1"/>
</dbReference>
<feature type="domain" description="FAD-binding" evidence="6">
    <location>
        <begin position="20"/>
        <end position="386"/>
    </location>
</feature>
<dbReference type="FunFam" id="3.50.50.60:FF:000115">
    <property type="entry name" value="Salicylate hydroxylase, putative"/>
    <property type="match status" value="1"/>
</dbReference>
<keyword evidence="2" id="KW-0285">Flavoprotein</keyword>
<dbReference type="PANTHER" id="PTHR13789:SF242">
    <property type="entry name" value="FAD-BINDING DOMAIN-CONTAINING PROTEIN"/>
    <property type="match status" value="1"/>
</dbReference>
<organism evidence="7 8">
    <name type="scientific">Cladophialophora immunda</name>
    <dbReference type="NCBI Taxonomy" id="569365"/>
    <lineage>
        <taxon>Eukaryota</taxon>
        <taxon>Fungi</taxon>
        <taxon>Dikarya</taxon>
        <taxon>Ascomycota</taxon>
        <taxon>Pezizomycotina</taxon>
        <taxon>Eurotiomycetes</taxon>
        <taxon>Chaetothyriomycetidae</taxon>
        <taxon>Chaetothyriales</taxon>
        <taxon>Herpotrichiellaceae</taxon>
        <taxon>Cladophialophora</taxon>
    </lineage>
</organism>
<dbReference type="HOGENOM" id="CLU_009665_19_3_1"/>
<evidence type="ECO:0000313" key="7">
    <source>
        <dbReference type="EMBL" id="KIW32819.1"/>
    </source>
</evidence>
<dbReference type="Proteomes" id="UP000054466">
    <property type="component" value="Unassembled WGS sequence"/>
</dbReference>
<evidence type="ECO:0000313" key="8">
    <source>
        <dbReference type="Proteomes" id="UP000054466"/>
    </source>
</evidence>
<dbReference type="VEuPathDB" id="FungiDB:PV07_04337"/>
<dbReference type="GO" id="GO:0071949">
    <property type="term" value="F:FAD binding"/>
    <property type="evidence" value="ECO:0007669"/>
    <property type="project" value="InterPro"/>
</dbReference>
<dbReference type="InterPro" id="IPR002938">
    <property type="entry name" value="FAD-bd"/>
</dbReference>
<sequence>MDFSPVPMRVQIERDAGTRLKIIVVGAGLGGLATAISCRLAGHEVTVLESAASMGEIGAGLQTLANSSRVLISWGMGEQLSQCATTPRLCNMIGWRGETISTWDIHKSTREEWGSPYWDLHRVSLHQCLWDRAVELGAEVRANSRVTDVRVAADGSSATVVVRQGEQETRIFMNADLVVGADGVRSHCRDLLVGRNDPPAKSGDMAYRVLLNTDDMLKDPELRDFVLDPQVNYWIGPECHVVSYVLRGGKQFNMVLLVPDDLPEDVVTQEGNVEVMQALFKDWDPRVRKILSTCSQVKKWRLCTRTPTPSSPSWYHPSGTFVLLGDCVHATLPYLASGAGMAIEDASVLGLCLSRISSSSTPQEKLHALRVYEMCRKPRTQRVVEKAYESQYLYHLPDGPEQRERDRKMRAFEDAYHTQGHGAVPQGLMQGDDPFAWRSGGVGKWLFEYDCAVDVERCWALLHAEEEAAARTAPRSDSKKLDLVSLVATARL</sequence>
<dbReference type="InterPro" id="IPR050493">
    <property type="entry name" value="FAD-dep_Monooxygenase_BioMet"/>
</dbReference>
<dbReference type="RefSeq" id="XP_016253035.1">
    <property type="nucleotide sequence ID" value="XM_016391133.1"/>
</dbReference>
<dbReference type="GO" id="GO:0004497">
    <property type="term" value="F:monooxygenase activity"/>
    <property type="evidence" value="ECO:0007669"/>
    <property type="project" value="UniProtKB-KW"/>
</dbReference>
<dbReference type="OrthoDB" id="16820at2759"/>
<accession>A0A0D2DAS7</accession>
<dbReference type="InterPro" id="IPR036188">
    <property type="entry name" value="FAD/NAD-bd_sf"/>
</dbReference>
<name>A0A0D2DAS7_9EURO</name>
<dbReference type="EMBL" id="KN847041">
    <property type="protein sequence ID" value="KIW32819.1"/>
    <property type="molecule type" value="Genomic_DNA"/>
</dbReference>
<gene>
    <name evidence="7" type="ORF">PV07_04337</name>
</gene>
<evidence type="ECO:0000259" key="6">
    <source>
        <dbReference type="Pfam" id="PF01494"/>
    </source>
</evidence>
<keyword evidence="5" id="KW-0503">Monooxygenase</keyword>
<dbReference type="Pfam" id="PF01494">
    <property type="entry name" value="FAD_binding_3"/>
    <property type="match status" value="1"/>
</dbReference>
<evidence type="ECO:0000256" key="5">
    <source>
        <dbReference type="ARBA" id="ARBA00023033"/>
    </source>
</evidence>
<evidence type="ECO:0000256" key="1">
    <source>
        <dbReference type="ARBA" id="ARBA00007992"/>
    </source>
</evidence>
<dbReference type="AlphaFoldDB" id="A0A0D2DAS7"/>
<keyword evidence="3" id="KW-0274">FAD</keyword>
<evidence type="ECO:0000256" key="4">
    <source>
        <dbReference type="ARBA" id="ARBA00023002"/>
    </source>
</evidence>
<dbReference type="STRING" id="569365.A0A0D2DAS7"/>
<keyword evidence="4" id="KW-0560">Oxidoreductase</keyword>
<keyword evidence="8" id="KW-1185">Reference proteome</keyword>
<reference evidence="7 8" key="1">
    <citation type="submission" date="2015-01" db="EMBL/GenBank/DDBJ databases">
        <title>The Genome Sequence of Cladophialophora immunda CBS83496.</title>
        <authorList>
            <consortium name="The Broad Institute Genomics Platform"/>
            <person name="Cuomo C."/>
            <person name="de Hoog S."/>
            <person name="Gorbushina A."/>
            <person name="Stielow B."/>
            <person name="Teixiera M."/>
            <person name="Abouelleil A."/>
            <person name="Chapman S.B."/>
            <person name="Priest M."/>
            <person name="Young S.K."/>
            <person name="Wortman J."/>
            <person name="Nusbaum C."/>
            <person name="Birren B."/>
        </authorList>
    </citation>
    <scope>NUCLEOTIDE SEQUENCE [LARGE SCALE GENOMIC DNA]</scope>
    <source>
        <strain evidence="7 8">CBS 83496</strain>
    </source>
</reference>
<evidence type="ECO:0000256" key="3">
    <source>
        <dbReference type="ARBA" id="ARBA00022827"/>
    </source>
</evidence>
<dbReference type="PANTHER" id="PTHR13789">
    <property type="entry name" value="MONOOXYGENASE"/>
    <property type="match status" value="1"/>
</dbReference>
<evidence type="ECO:0000256" key="2">
    <source>
        <dbReference type="ARBA" id="ARBA00022630"/>
    </source>
</evidence>
<dbReference type="SUPFAM" id="SSF51905">
    <property type="entry name" value="FAD/NAD(P)-binding domain"/>
    <property type="match status" value="1"/>
</dbReference>
<dbReference type="PRINTS" id="PR00420">
    <property type="entry name" value="RNGMNOXGNASE"/>
</dbReference>
<comment type="similarity">
    <text evidence="1">Belongs to the paxM FAD-dependent monooxygenase family.</text>
</comment>
<dbReference type="Gene3D" id="3.50.50.60">
    <property type="entry name" value="FAD/NAD(P)-binding domain"/>
    <property type="match status" value="1"/>
</dbReference>
<dbReference type="GeneID" id="27343531"/>